<dbReference type="InterPro" id="IPR050291">
    <property type="entry name" value="CDF_Transporter"/>
</dbReference>
<dbReference type="eggNOG" id="COG3965">
    <property type="taxonomic scope" value="Bacteria"/>
</dbReference>
<organism evidence="8 9">
    <name type="scientific">Sphaerochaeta pleomorpha (strain ATCC BAA-1885 / DSM 22778 / Grapes)</name>
    <dbReference type="NCBI Taxonomy" id="158190"/>
    <lineage>
        <taxon>Bacteria</taxon>
        <taxon>Pseudomonadati</taxon>
        <taxon>Spirochaetota</taxon>
        <taxon>Spirochaetia</taxon>
        <taxon>Spirochaetales</taxon>
        <taxon>Sphaerochaetaceae</taxon>
        <taxon>Sphaerochaeta</taxon>
    </lineage>
</organism>
<sequence>MSKKNTELTLLRVTTIICLAFGILGIVAAHRAHSKSMFFDGMYSLVQSLFILTSGIIVTLLFRKDDERFQFGYSAFEPFFIVIRSVVLLTMNFSLAFGALGSALKEGYLIDTSLALSFSLVSLVVCLIVWQILSRFAKNLHSPVLKAEARSWFLDSAISSASVLAIIGIGVAQRTGHLSLAYYIDPIITIVFVLALSPVLSSQLRDNTRELLGGAPPEKIQKNLKKIVSKHVKKNDFLKNEIFAAKQGRNLSITAYIFLKKEMPLKQLDMIRKDILSDLQHYCSWSEADIVFTIDSSWIPLSLPSAISGRTS</sequence>
<proteinExistence type="predicted"/>
<dbReference type="Pfam" id="PF01545">
    <property type="entry name" value="Cation_efflux"/>
    <property type="match status" value="1"/>
</dbReference>
<reference evidence="8 9" key="1">
    <citation type="submission" date="2011-11" db="EMBL/GenBank/DDBJ databases">
        <title>Complete sequence of Spirochaeta sp. grapes.</title>
        <authorList>
            <consortium name="US DOE Joint Genome Institute"/>
            <person name="Lucas S."/>
            <person name="Han J."/>
            <person name="Lapidus A."/>
            <person name="Cheng J.-F."/>
            <person name="Goodwin L."/>
            <person name="Pitluck S."/>
            <person name="Peters L."/>
            <person name="Ovchinnikova G."/>
            <person name="Munk A.C."/>
            <person name="Detter J.C."/>
            <person name="Han C."/>
            <person name="Tapia R."/>
            <person name="Land M."/>
            <person name="Hauser L."/>
            <person name="Kyrpides N."/>
            <person name="Ivanova N."/>
            <person name="Pagani I."/>
            <person name="Ritalahtilisa K."/>
            <person name="Loeffler F."/>
            <person name="Woyke T."/>
        </authorList>
    </citation>
    <scope>NUCLEOTIDE SEQUENCE [LARGE SCALE GENOMIC DNA]</scope>
    <source>
        <strain evidence="9">ATCC BAA-1885 / DSM 22778 / Grapes</strain>
    </source>
</reference>
<dbReference type="InterPro" id="IPR058533">
    <property type="entry name" value="Cation_efflux_TM"/>
</dbReference>
<keyword evidence="9" id="KW-1185">Reference proteome</keyword>
<dbReference type="HOGENOM" id="CLU_056154_0_0_12"/>
<dbReference type="Proteomes" id="UP000005632">
    <property type="component" value="Chromosome"/>
</dbReference>
<evidence type="ECO:0000256" key="4">
    <source>
        <dbReference type="ARBA" id="ARBA00022989"/>
    </source>
</evidence>
<dbReference type="GO" id="GO:0005886">
    <property type="term" value="C:plasma membrane"/>
    <property type="evidence" value="ECO:0007669"/>
    <property type="project" value="TreeGrafter"/>
</dbReference>
<feature type="transmembrane region" description="Helical" evidence="6">
    <location>
        <begin position="153"/>
        <end position="174"/>
    </location>
</feature>
<protein>
    <submittedName>
        <fullName evidence="8">Putative Co/Zn/Cd cation transporter</fullName>
    </submittedName>
</protein>
<evidence type="ECO:0000313" key="9">
    <source>
        <dbReference type="Proteomes" id="UP000005632"/>
    </source>
</evidence>
<evidence type="ECO:0000256" key="5">
    <source>
        <dbReference type="ARBA" id="ARBA00023136"/>
    </source>
</evidence>
<feature type="transmembrane region" description="Helical" evidence="6">
    <location>
        <begin position="114"/>
        <end position="133"/>
    </location>
</feature>
<dbReference type="AlphaFoldDB" id="G8QQ63"/>
<dbReference type="GO" id="GO:0015093">
    <property type="term" value="F:ferrous iron transmembrane transporter activity"/>
    <property type="evidence" value="ECO:0007669"/>
    <property type="project" value="TreeGrafter"/>
</dbReference>
<dbReference type="RefSeq" id="WP_014269489.1">
    <property type="nucleotide sequence ID" value="NC_016633.1"/>
</dbReference>
<evidence type="ECO:0000256" key="6">
    <source>
        <dbReference type="SAM" id="Phobius"/>
    </source>
</evidence>
<feature type="transmembrane region" description="Helical" evidence="6">
    <location>
        <begin position="82"/>
        <end position="102"/>
    </location>
</feature>
<dbReference type="OrthoDB" id="268546at2"/>
<comment type="subcellular location">
    <subcellularLocation>
        <location evidence="1">Membrane</location>
        <topology evidence="1">Multi-pass membrane protein</topology>
    </subcellularLocation>
</comment>
<evidence type="ECO:0000259" key="7">
    <source>
        <dbReference type="Pfam" id="PF01545"/>
    </source>
</evidence>
<evidence type="ECO:0000256" key="3">
    <source>
        <dbReference type="ARBA" id="ARBA00022692"/>
    </source>
</evidence>
<dbReference type="SUPFAM" id="SSF161111">
    <property type="entry name" value="Cation efflux protein transmembrane domain-like"/>
    <property type="match status" value="1"/>
</dbReference>
<gene>
    <name evidence="8" type="ordered locus">SpiGrapes_0812</name>
</gene>
<feature type="domain" description="Cation efflux protein transmembrane" evidence="7">
    <location>
        <begin position="13"/>
        <end position="212"/>
    </location>
</feature>
<keyword evidence="5 6" id="KW-0472">Membrane</keyword>
<dbReference type="PANTHER" id="PTHR43840">
    <property type="entry name" value="MITOCHONDRIAL METAL TRANSPORTER 1-RELATED"/>
    <property type="match status" value="1"/>
</dbReference>
<evidence type="ECO:0000313" key="8">
    <source>
        <dbReference type="EMBL" id="AEV28640.1"/>
    </source>
</evidence>
<dbReference type="STRING" id="158190.SpiGrapes_0812"/>
<keyword evidence="4 6" id="KW-1133">Transmembrane helix</keyword>
<dbReference type="Gene3D" id="1.20.1510.10">
    <property type="entry name" value="Cation efflux protein transmembrane domain"/>
    <property type="match status" value="1"/>
</dbReference>
<dbReference type="InterPro" id="IPR027469">
    <property type="entry name" value="Cation_efflux_TMD_sf"/>
</dbReference>
<dbReference type="GO" id="GO:0015341">
    <property type="term" value="F:zinc efflux antiporter activity"/>
    <property type="evidence" value="ECO:0007669"/>
    <property type="project" value="TreeGrafter"/>
</dbReference>
<feature type="transmembrane region" description="Helical" evidence="6">
    <location>
        <begin position="9"/>
        <end position="29"/>
    </location>
</feature>
<evidence type="ECO:0000256" key="2">
    <source>
        <dbReference type="ARBA" id="ARBA00022448"/>
    </source>
</evidence>
<feature type="transmembrane region" description="Helical" evidence="6">
    <location>
        <begin position="41"/>
        <end position="62"/>
    </location>
</feature>
<keyword evidence="3 6" id="KW-0812">Transmembrane</keyword>
<name>G8QQ63_SPHPG</name>
<dbReference type="GO" id="GO:0015086">
    <property type="term" value="F:cadmium ion transmembrane transporter activity"/>
    <property type="evidence" value="ECO:0007669"/>
    <property type="project" value="TreeGrafter"/>
</dbReference>
<evidence type="ECO:0000256" key="1">
    <source>
        <dbReference type="ARBA" id="ARBA00004141"/>
    </source>
</evidence>
<keyword evidence="2" id="KW-0813">Transport</keyword>
<accession>G8QQ63</accession>
<feature type="transmembrane region" description="Helical" evidence="6">
    <location>
        <begin position="180"/>
        <end position="200"/>
    </location>
</feature>
<dbReference type="EMBL" id="CP003155">
    <property type="protein sequence ID" value="AEV28640.1"/>
    <property type="molecule type" value="Genomic_DNA"/>
</dbReference>
<dbReference type="GO" id="GO:0006882">
    <property type="term" value="P:intracellular zinc ion homeostasis"/>
    <property type="evidence" value="ECO:0007669"/>
    <property type="project" value="TreeGrafter"/>
</dbReference>
<dbReference type="PANTHER" id="PTHR43840:SF15">
    <property type="entry name" value="MITOCHONDRIAL METAL TRANSPORTER 1-RELATED"/>
    <property type="match status" value="1"/>
</dbReference>
<dbReference type="KEGG" id="sgp:SpiGrapes_0812"/>